<dbReference type="PANTHER" id="PTHR43102">
    <property type="entry name" value="SLR1143 PROTEIN"/>
    <property type="match status" value="1"/>
</dbReference>
<dbReference type="SMART" id="SM00065">
    <property type="entry name" value="GAF"/>
    <property type="match status" value="1"/>
</dbReference>
<dbReference type="STRING" id="595434.RISK_000780"/>
<dbReference type="SUPFAM" id="SSF55073">
    <property type="entry name" value="Nucleotide cyclase"/>
    <property type="match status" value="1"/>
</dbReference>
<dbReference type="EMBL" id="LECT01000007">
    <property type="protein sequence ID" value="KLU06979.1"/>
    <property type="molecule type" value="Genomic_DNA"/>
</dbReference>
<accession>A0A0J1ENA0</accession>
<dbReference type="InterPro" id="IPR003018">
    <property type="entry name" value="GAF"/>
</dbReference>
<dbReference type="InterPro" id="IPR029016">
    <property type="entry name" value="GAF-like_dom_sf"/>
</dbReference>
<organism evidence="2 3">
    <name type="scientific">Rhodopirellula islandica</name>
    <dbReference type="NCBI Taxonomy" id="595434"/>
    <lineage>
        <taxon>Bacteria</taxon>
        <taxon>Pseudomonadati</taxon>
        <taxon>Planctomycetota</taxon>
        <taxon>Planctomycetia</taxon>
        <taxon>Pirellulales</taxon>
        <taxon>Pirellulaceae</taxon>
        <taxon>Rhodopirellula</taxon>
    </lineage>
</organism>
<proteinExistence type="predicted"/>
<dbReference type="OrthoDB" id="5571399at2"/>
<dbReference type="SUPFAM" id="SSF55781">
    <property type="entry name" value="GAF domain-like"/>
    <property type="match status" value="1"/>
</dbReference>
<evidence type="ECO:0000313" key="2">
    <source>
        <dbReference type="EMBL" id="KLU06979.1"/>
    </source>
</evidence>
<gene>
    <name evidence="2" type="ORF">RISK_000780</name>
</gene>
<dbReference type="Gene3D" id="3.30.450.40">
    <property type="match status" value="1"/>
</dbReference>
<feature type="domain" description="GAF" evidence="1">
    <location>
        <begin position="11"/>
        <end position="160"/>
    </location>
</feature>
<reference evidence="2" key="1">
    <citation type="submission" date="2015-05" db="EMBL/GenBank/DDBJ databases">
        <title>Permanent draft genome of Rhodopirellula islandicus K833.</title>
        <authorList>
            <person name="Kizina J."/>
            <person name="Richter M."/>
            <person name="Glockner F.O."/>
            <person name="Harder J."/>
        </authorList>
    </citation>
    <scope>NUCLEOTIDE SEQUENCE [LARGE SCALE GENOMIC DNA]</scope>
    <source>
        <strain evidence="2">K833</strain>
    </source>
</reference>
<dbReference type="InterPro" id="IPR029787">
    <property type="entry name" value="Nucleotide_cyclase"/>
</dbReference>
<name>A0A0J1ENA0_RHOIS</name>
<evidence type="ECO:0000313" key="3">
    <source>
        <dbReference type="Proteomes" id="UP000036367"/>
    </source>
</evidence>
<dbReference type="RefSeq" id="WP_047812823.1">
    <property type="nucleotide sequence ID" value="NZ_LECT01000007.1"/>
</dbReference>
<comment type="caution">
    <text evidence="2">The sequence shown here is derived from an EMBL/GenBank/DDBJ whole genome shotgun (WGS) entry which is preliminary data.</text>
</comment>
<dbReference type="InterPro" id="IPR043128">
    <property type="entry name" value="Rev_trsase/Diguanyl_cyclase"/>
</dbReference>
<dbReference type="PATRIC" id="fig|595434.4.peg.757"/>
<keyword evidence="3" id="KW-1185">Reference proteome</keyword>
<dbReference type="Proteomes" id="UP000036367">
    <property type="component" value="Unassembled WGS sequence"/>
</dbReference>
<evidence type="ECO:0000259" key="1">
    <source>
        <dbReference type="SMART" id="SM00065"/>
    </source>
</evidence>
<dbReference type="AlphaFoldDB" id="A0A0J1ENA0"/>
<dbReference type="Pfam" id="PF01590">
    <property type="entry name" value="GAF"/>
    <property type="match status" value="1"/>
</dbReference>
<protein>
    <recommendedName>
        <fullName evidence="1">GAF domain-containing protein</fullName>
    </recommendedName>
</protein>
<dbReference type="Gene3D" id="3.30.70.270">
    <property type="match status" value="1"/>
</dbReference>
<sequence>MILELLSPTLDFREASRVVLEHLQSTTGLALWMITRTEDEAWIVLDRADPNHVYAVDSGDMIQWSDSFCQHMIEGTAPQIARHAQQIPKFAGSTISKKLRIGSYAGVPILDRDGELFGTLCGIDPEIQPEEFESHLPLIQLLARLLGGFLSMELQLQALQRKSDRSSLHQMVDPTTTYFNREGWSRLIQRERERANRLGRPSNVLQVDIQLTAQTDLSQVVAALKDEFGSDHLIGHIAADQFQILLEDHEMSLVIQRGRSIQDRLAIRGITSDCEAFNLKVAETAKV</sequence>
<dbReference type="PANTHER" id="PTHR43102:SF2">
    <property type="entry name" value="GAF DOMAIN-CONTAINING PROTEIN"/>
    <property type="match status" value="1"/>
</dbReference>